<accession>A0A9D3RN75</accession>
<evidence type="ECO:0000313" key="3">
    <source>
        <dbReference type="Proteomes" id="UP001044222"/>
    </source>
</evidence>
<sequence>METGAWLTLLGLVLALAGVGRALQEDGVLESGERSRGNSDERYTEQLAEVLEGGDQAGQGLDQRLLTAVLHSLFQGTQRYGRNPSILHQPQRFGRGARGALLAEGRIQSRDWEGVPGQIWSMAVPQRFGKK</sequence>
<dbReference type="OrthoDB" id="8878267at2759"/>
<dbReference type="Proteomes" id="UP001044222">
    <property type="component" value="Chromosome 14"/>
</dbReference>
<name>A0A9D3RN75_ANGAN</name>
<dbReference type="InterPro" id="IPR008065">
    <property type="entry name" value="NPFF"/>
</dbReference>
<reference evidence="2" key="1">
    <citation type="submission" date="2021-01" db="EMBL/GenBank/DDBJ databases">
        <title>A chromosome-scale assembly of European eel, Anguilla anguilla.</title>
        <authorList>
            <person name="Henkel C."/>
            <person name="Jong-Raadsen S.A."/>
            <person name="Dufour S."/>
            <person name="Weltzien F.-A."/>
            <person name="Palstra A.P."/>
            <person name="Pelster B."/>
            <person name="Spaink H.P."/>
            <person name="Van Den Thillart G.E."/>
            <person name="Jansen H."/>
            <person name="Zahm M."/>
            <person name="Klopp C."/>
            <person name="Cedric C."/>
            <person name="Louis A."/>
            <person name="Berthelot C."/>
            <person name="Parey E."/>
            <person name="Roest Crollius H."/>
            <person name="Montfort J."/>
            <person name="Robinson-Rechavi M."/>
            <person name="Bucao C."/>
            <person name="Bouchez O."/>
            <person name="Gislard M."/>
            <person name="Lluch J."/>
            <person name="Milhes M."/>
            <person name="Lampietro C."/>
            <person name="Lopez Roques C."/>
            <person name="Donnadieu C."/>
            <person name="Braasch I."/>
            <person name="Desvignes T."/>
            <person name="Postlethwait J."/>
            <person name="Bobe J."/>
            <person name="Guiguen Y."/>
            <person name="Dirks R."/>
        </authorList>
    </citation>
    <scope>NUCLEOTIDE SEQUENCE</scope>
    <source>
        <strain evidence="2">Tag_6206</strain>
        <tissue evidence="2">Liver</tissue>
    </source>
</reference>
<dbReference type="OMA" id="IQPRDWE"/>
<comment type="caution">
    <text evidence="2">The sequence shown here is derived from an EMBL/GenBank/DDBJ whole genome shotgun (WGS) entry which is preliminary data.</text>
</comment>
<keyword evidence="1" id="KW-0732">Signal</keyword>
<evidence type="ECO:0000256" key="1">
    <source>
        <dbReference type="SAM" id="SignalP"/>
    </source>
</evidence>
<dbReference type="PANTHER" id="PTHR15044:SF0">
    <property type="entry name" value="PRO-FMRFAMIDE-RELATED NEUROPEPTIDE FF"/>
    <property type="match status" value="1"/>
</dbReference>
<dbReference type="AlphaFoldDB" id="A0A9D3RN75"/>
<organism evidence="2 3">
    <name type="scientific">Anguilla anguilla</name>
    <name type="common">European freshwater eel</name>
    <name type="synonym">Muraena anguilla</name>
    <dbReference type="NCBI Taxonomy" id="7936"/>
    <lineage>
        <taxon>Eukaryota</taxon>
        <taxon>Metazoa</taxon>
        <taxon>Chordata</taxon>
        <taxon>Craniata</taxon>
        <taxon>Vertebrata</taxon>
        <taxon>Euteleostomi</taxon>
        <taxon>Actinopterygii</taxon>
        <taxon>Neopterygii</taxon>
        <taxon>Teleostei</taxon>
        <taxon>Anguilliformes</taxon>
        <taxon>Anguillidae</taxon>
        <taxon>Anguilla</taxon>
    </lineage>
</organism>
<dbReference type="EMBL" id="JAFIRN010000014">
    <property type="protein sequence ID" value="KAG5836490.1"/>
    <property type="molecule type" value="Genomic_DNA"/>
</dbReference>
<proteinExistence type="predicted"/>
<protein>
    <submittedName>
        <fullName evidence="2">Uncharacterized protein</fullName>
    </submittedName>
</protein>
<gene>
    <name evidence="2" type="ORF">ANANG_G00255880</name>
</gene>
<keyword evidence="3" id="KW-1185">Reference proteome</keyword>
<dbReference type="PANTHER" id="PTHR15044">
    <property type="entry name" value="NEUROPEPTIDE FF"/>
    <property type="match status" value="1"/>
</dbReference>
<dbReference type="GO" id="GO:0005184">
    <property type="term" value="F:neuropeptide hormone activity"/>
    <property type="evidence" value="ECO:0007669"/>
    <property type="project" value="InterPro"/>
</dbReference>
<feature type="signal peptide" evidence="1">
    <location>
        <begin position="1"/>
        <end position="22"/>
    </location>
</feature>
<evidence type="ECO:0000313" key="2">
    <source>
        <dbReference type="EMBL" id="KAG5836490.1"/>
    </source>
</evidence>
<feature type="chain" id="PRO_5039392111" evidence="1">
    <location>
        <begin position="23"/>
        <end position="131"/>
    </location>
</feature>
<dbReference type="Pfam" id="PF15085">
    <property type="entry name" value="NPFF"/>
    <property type="match status" value="1"/>
</dbReference>